<evidence type="ECO:0000256" key="1">
    <source>
        <dbReference type="SAM" id="Phobius"/>
    </source>
</evidence>
<organism evidence="2 3">
    <name type="scientific">Actinokineospora soli</name>
    <dbReference type="NCBI Taxonomy" id="1048753"/>
    <lineage>
        <taxon>Bacteria</taxon>
        <taxon>Bacillati</taxon>
        <taxon>Actinomycetota</taxon>
        <taxon>Actinomycetes</taxon>
        <taxon>Pseudonocardiales</taxon>
        <taxon>Pseudonocardiaceae</taxon>
        <taxon>Actinokineospora</taxon>
    </lineage>
</organism>
<gene>
    <name evidence="2" type="ORF">ACFQV2_25025</name>
</gene>
<feature type="transmembrane region" description="Helical" evidence="1">
    <location>
        <begin position="53"/>
        <end position="72"/>
    </location>
</feature>
<keyword evidence="1" id="KW-0472">Membrane</keyword>
<accession>A0ABW2TTX6</accession>
<feature type="transmembrane region" description="Helical" evidence="1">
    <location>
        <begin position="132"/>
        <end position="151"/>
    </location>
</feature>
<protein>
    <submittedName>
        <fullName evidence="2">DUF2269 domain-containing protein</fullName>
    </submittedName>
</protein>
<feature type="transmembrane region" description="Helical" evidence="1">
    <location>
        <begin position="84"/>
        <end position="103"/>
    </location>
</feature>
<comment type="caution">
    <text evidence="2">The sequence shown here is derived from an EMBL/GenBank/DDBJ whole genome shotgun (WGS) entry which is preliminary data.</text>
</comment>
<reference evidence="3" key="1">
    <citation type="journal article" date="2019" name="Int. J. Syst. Evol. Microbiol.">
        <title>The Global Catalogue of Microorganisms (GCM) 10K type strain sequencing project: providing services to taxonomists for standard genome sequencing and annotation.</title>
        <authorList>
            <consortium name="The Broad Institute Genomics Platform"/>
            <consortium name="The Broad Institute Genome Sequencing Center for Infectious Disease"/>
            <person name="Wu L."/>
            <person name="Ma J."/>
        </authorList>
    </citation>
    <scope>NUCLEOTIDE SEQUENCE [LARGE SCALE GENOMIC DNA]</scope>
    <source>
        <strain evidence="3">JCM 17695</strain>
    </source>
</reference>
<name>A0ABW2TTX6_9PSEU</name>
<sequence length="170" mass="18156">MPPPARKLALLAHVVSSVGWLGAVVVFLALAVVGANAEDAQVARAAVLVMPSITWWALVPLAVASLVTGVVCSLSTTWGLFRHYWVVIKLALNVVATTVLLFYTRTVDRLAERAADPALTGDRLRALAASPVLHAALALLVLLAATVLAVYKPKGLTRHGWRAQRRARRA</sequence>
<evidence type="ECO:0000313" key="2">
    <source>
        <dbReference type="EMBL" id="MFC7616251.1"/>
    </source>
</evidence>
<dbReference type="EMBL" id="JBHTEY010000004">
    <property type="protein sequence ID" value="MFC7616251.1"/>
    <property type="molecule type" value="Genomic_DNA"/>
</dbReference>
<proteinExistence type="predicted"/>
<evidence type="ECO:0000313" key="3">
    <source>
        <dbReference type="Proteomes" id="UP001596512"/>
    </source>
</evidence>
<keyword evidence="1" id="KW-0812">Transmembrane</keyword>
<keyword evidence="1" id="KW-1133">Transmembrane helix</keyword>
<keyword evidence="3" id="KW-1185">Reference proteome</keyword>
<dbReference type="Proteomes" id="UP001596512">
    <property type="component" value="Unassembled WGS sequence"/>
</dbReference>